<evidence type="ECO:0000256" key="6">
    <source>
        <dbReference type="ARBA" id="ARBA00022679"/>
    </source>
</evidence>
<dbReference type="EC" id="2.1.1.193" evidence="10"/>
<feature type="domain" description="Ribosomal RNA small subunit methyltransferase E methyltransferase" evidence="11">
    <location>
        <begin position="71"/>
        <end position="214"/>
    </location>
</feature>
<comment type="similarity">
    <text evidence="2 10">Belongs to the RNA methyltransferase RsmE family.</text>
</comment>
<dbReference type="KEGG" id="ccoc:CCON33237_0253"/>
<reference evidence="13" key="1">
    <citation type="submission" date="2015-08" db="EMBL/GenBank/DDBJ databases">
        <title>Comparative genomics of the Campylobacter concisus group.</title>
        <authorList>
            <person name="Miller W.G."/>
            <person name="Yee E."/>
            <person name="Chapman M.H."/>
            <person name="Huynh S."/>
            <person name="Bono J.L."/>
            <person name="On S.L.W."/>
            <person name="St Leger J."/>
            <person name="Foster G."/>
            <person name="Parker C.T."/>
        </authorList>
    </citation>
    <scope>NUCLEOTIDE SEQUENCE [LARGE SCALE GENOMIC DNA]</scope>
    <source>
        <strain evidence="13">ATCC 33237</strain>
    </source>
</reference>
<sequence>MKFLYDKNAGNESLKIVNEAFLHLKARRMQAGERISVRNLRDFKEYIYEIDEIDRRSASLSLVFASSNGEQKFDFTIAWAIVDPKTIEKTLPFLNELGVGKIAFVYTKFSQANFKIDIERLNYINALSCEQCGRTSLMEFEIYKNLDELMSIYKNVSAINFGGKGLNEKKDDELLIIGPEGGFSEDETAKFKNSYCLNTKNILRSQTAVISVVAKFLA</sequence>
<dbReference type="InterPro" id="IPR046886">
    <property type="entry name" value="RsmE_MTase_dom"/>
</dbReference>
<keyword evidence="7 10" id="KW-0949">S-adenosyl-L-methionine</keyword>
<comment type="subcellular location">
    <subcellularLocation>
        <location evidence="1 10">Cytoplasm</location>
    </subcellularLocation>
</comment>
<dbReference type="InterPro" id="IPR006700">
    <property type="entry name" value="RsmE"/>
</dbReference>
<dbReference type="Proteomes" id="UP000066049">
    <property type="component" value="Chromosome"/>
</dbReference>
<proteinExistence type="inferred from homology"/>
<accession>A0A0M3V220</accession>
<evidence type="ECO:0000259" key="11">
    <source>
        <dbReference type="Pfam" id="PF04452"/>
    </source>
</evidence>
<keyword evidence="6 10" id="KW-0808">Transferase</keyword>
<dbReference type="SUPFAM" id="SSF75217">
    <property type="entry name" value="alpha/beta knot"/>
    <property type="match status" value="1"/>
</dbReference>
<dbReference type="Gene3D" id="3.40.1280.10">
    <property type="match status" value="1"/>
</dbReference>
<dbReference type="AlphaFoldDB" id="A0A0M3V220"/>
<evidence type="ECO:0000256" key="1">
    <source>
        <dbReference type="ARBA" id="ARBA00004496"/>
    </source>
</evidence>
<keyword evidence="4 10" id="KW-0698">rRNA processing</keyword>
<evidence type="ECO:0000313" key="13">
    <source>
        <dbReference type="Proteomes" id="UP000066049"/>
    </source>
</evidence>
<comment type="catalytic activity">
    <reaction evidence="9 10">
        <text>uridine(1498) in 16S rRNA + S-adenosyl-L-methionine = N(3)-methyluridine(1498) in 16S rRNA + S-adenosyl-L-homocysteine + H(+)</text>
        <dbReference type="Rhea" id="RHEA:42920"/>
        <dbReference type="Rhea" id="RHEA-COMP:10283"/>
        <dbReference type="Rhea" id="RHEA-COMP:10284"/>
        <dbReference type="ChEBI" id="CHEBI:15378"/>
        <dbReference type="ChEBI" id="CHEBI:57856"/>
        <dbReference type="ChEBI" id="CHEBI:59789"/>
        <dbReference type="ChEBI" id="CHEBI:65315"/>
        <dbReference type="ChEBI" id="CHEBI:74502"/>
        <dbReference type="EC" id="2.1.1.193"/>
    </reaction>
</comment>
<evidence type="ECO:0000256" key="3">
    <source>
        <dbReference type="ARBA" id="ARBA00022490"/>
    </source>
</evidence>
<dbReference type="PIRSF" id="PIRSF015601">
    <property type="entry name" value="MTase_slr0722"/>
    <property type="match status" value="1"/>
</dbReference>
<dbReference type="RefSeq" id="WP_054196057.1">
    <property type="nucleotide sequence ID" value="NZ_CABMKQ010000045.1"/>
</dbReference>
<dbReference type="Pfam" id="PF04452">
    <property type="entry name" value="Methyltrans_RNA"/>
    <property type="match status" value="1"/>
</dbReference>
<organism evidence="12 13">
    <name type="scientific">Campylobacter concisus</name>
    <dbReference type="NCBI Taxonomy" id="199"/>
    <lineage>
        <taxon>Bacteria</taxon>
        <taxon>Pseudomonadati</taxon>
        <taxon>Campylobacterota</taxon>
        <taxon>Epsilonproteobacteria</taxon>
        <taxon>Campylobacterales</taxon>
        <taxon>Campylobacteraceae</taxon>
        <taxon>Campylobacter</taxon>
    </lineage>
</organism>
<dbReference type="NCBIfam" id="NF008695">
    <property type="entry name" value="PRK11713.3-3"/>
    <property type="match status" value="1"/>
</dbReference>
<keyword evidence="5 10" id="KW-0489">Methyltransferase</keyword>
<dbReference type="PANTHER" id="PTHR30027:SF3">
    <property type="entry name" value="16S RRNA (URACIL(1498)-N(3))-METHYLTRANSFERASE"/>
    <property type="match status" value="1"/>
</dbReference>
<keyword evidence="3 10" id="KW-0963">Cytoplasm</keyword>
<dbReference type="NCBIfam" id="TIGR00046">
    <property type="entry name" value="RsmE family RNA methyltransferase"/>
    <property type="match status" value="1"/>
</dbReference>
<evidence type="ECO:0000256" key="4">
    <source>
        <dbReference type="ARBA" id="ARBA00022552"/>
    </source>
</evidence>
<dbReference type="PANTHER" id="PTHR30027">
    <property type="entry name" value="RIBOSOMAL RNA SMALL SUBUNIT METHYLTRANSFERASE E"/>
    <property type="match status" value="1"/>
</dbReference>
<dbReference type="InterPro" id="IPR029028">
    <property type="entry name" value="Alpha/beta_knot_MTases"/>
</dbReference>
<dbReference type="CDD" id="cd18084">
    <property type="entry name" value="RsmE-like"/>
    <property type="match status" value="1"/>
</dbReference>
<protein>
    <recommendedName>
        <fullName evidence="10">Ribosomal RNA small subunit methyltransferase E</fullName>
        <ecNumber evidence="10">2.1.1.193</ecNumber>
    </recommendedName>
</protein>
<evidence type="ECO:0000256" key="9">
    <source>
        <dbReference type="ARBA" id="ARBA00047944"/>
    </source>
</evidence>
<evidence type="ECO:0000256" key="8">
    <source>
        <dbReference type="ARBA" id="ARBA00025699"/>
    </source>
</evidence>
<gene>
    <name evidence="12" type="primary">rsmE</name>
    <name evidence="12" type="ORF">CCON33237_0253</name>
</gene>
<dbReference type="InterPro" id="IPR029026">
    <property type="entry name" value="tRNA_m1G_MTases_N"/>
</dbReference>
<dbReference type="GeneID" id="28661920"/>
<dbReference type="GO" id="GO:0070042">
    <property type="term" value="F:rRNA (uridine-N3-)-methyltransferase activity"/>
    <property type="evidence" value="ECO:0007669"/>
    <property type="project" value="TreeGrafter"/>
</dbReference>
<dbReference type="GO" id="GO:0070475">
    <property type="term" value="P:rRNA base methylation"/>
    <property type="evidence" value="ECO:0007669"/>
    <property type="project" value="TreeGrafter"/>
</dbReference>
<dbReference type="GO" id="GO:0005737">
    <property type="term" value="C:cytoplasm"/>
    <property type="evidence" value="ECO:0007669"/>
    <property type="project" value="UniProtKB-SubCell"/>
</dbReference>
<name>A0A0M3V220_9BACT</name>
<dbReference type="EMBL" id="CP012541">
    <property type="protein sequence ID" value="ALF46962.1"/>
    <property type="molecule type" value="Genomic_DNA"/>
</dbReference>
<comment type="function">
    <text evidence="8 10">Specifically methylates the N3 position of the uracil ring of uridine 1498 (m3U1498) in 16S rRNA. Acts on the fully assembled 30S ribosomal subunit.</text>
</comment>
<evidence type="ECO:0000256" key="10">
    <source>
        <dbReference type="PIRNR" id="PIRNR015601"/>
    </source>
</evidence>
<dbReference type="PATRIC" id="fig|199.248.peg.269"/>
<evidence type="ECO:0000256" key="7">
    <source>
        <dbReference type="ARBA" id="ARBA00022691"/>
    </source>
</evidence>
<evidence type="ECO:0000313" key="12">
    <source>
        <dbReference type="EMBL" id="ALF46962.1"/>
    </source>
</evidence>
<evidence type="ECO:0000256" key="2">
    <source>
        <dbReference type="ARBA" id="ARBA00005528"/>
    </source>
</evidence>
<evidence type="ECO:0000256" key="5">
    <source>
        <dbReference type="ARBA" id="ARBA00022603"/>
    </source>
</evidence>